<dbReference type="AlphaFoldDB" id="A0A4R6NYT1"/>
<keyword evidence="2" id="KW-1185">Reference proteome</keyword>
<name>A0A4R6NYT1_NOCIG</name>
<evidence type="ECO:0000313" key="2">
    <source>
        <dbReference type="Proteomes" id="UP000295087"/>
    </source>
</evidence>
<dbReference type="EMBL" id="SNXK01000013">
    <property type="protein sequence ID" value="TDP29418.1"/>
    <property type="molecule type" value="Genomic_DNA"/>
</dbReference>
<comment type="caution">
    <text evidence="1">The sequence shown here is derived from an EMBL/GenBank/DDBJ whole genome shotgun (WGS) entry which is preliminary data.</text>
</comment>
<gene>
    <name evidence="1" type="ORF">DFR75_11387</name>
</gene>
<evidence type="ECO:0000313" key="1">
    <source>
        <dbReference type="EMBL" id="TDP29418.1"/>
    </source>
</evidence>
<evidence type="ECO:0008006" key="3">
    <source>
        <dbReference type="Google" id="ProtNLM"/>
    </source>
</evidence>
<dbReference type="RefSeq" id="WP_133734288.1">
    <property type="nucleotide sequence ID" value="NZ_SNXK01000013.1"/>
</dbReference>
<dbReference type="Proteomes" id="UP000295087">
    <property type="component" value="Unassembled WGS sequence"/>
</dbReference>
<organism evidence="1 2">
    <name type="scientific">Nocardia ignorata</name>
    <dbReference type="NCBI Taxonomy" id="145285"/>
    <lineage>
        <taxon>Bacteria</taxon>
        <taxon>Bacillati</taxon>
        <taxon>Actinomycetota</taxon>
        <taxon>Actinomycetes</taxon>
        <taxon>Mycobacteriales</taxon>
        <taxon>Nocardiaceae</taxon>
        <taxon>Nocardia</taxon>
    </lineage>
</organism>
<proteinExistence type="predicted"/>
<sequence length="677" mass="73071">MVDKSSGGEDFSLPSWRRRIRTAPTLPGEGQAWVDVLPKLLAAMSDIETTNRSVDVPALGSSFVATELLKMLGPSLVVRRDSRIQLAEGAAAWLADPTPHNLILHLHRHVQLIGELLALLVDGPLTHEQLRDIANSRYGMGWSSLDPLRRRTTWLRATGHVELYDGAVHLTTAGAAVLAEVTLGAPEEFESDSVIAVPDPLPEVDALLRLLDLQNHGRRTAPGSSYIPSPEGVDPVDVIRAAVSVAIPSATETTLEEVLQGFGVAEVSARQARGSLKSFGLIRRIGPGRWAATEAAVAWLDSGDDVQFARILHAHLWFVGELMQELHEGPLAAPVLAARSRRYGRAQVSKAAVSVRCALLRGCGLLDKLDHQQHQLTPAGRGFLTGLPLALPLDQDSEESPEQTIDEERQRGSAASIAVELLEAAVDSANPVRFEIAVGAALTFLGFGVEHLSGPGRTDLAVILRVPQAPVIVAVEAKTSAEGTVSERDVSFQALREHRGKIAADVTMLVGPAFHRRVHAEAAADPHVAVLNVQELADAVALHWEIPFAPEELRALCEPALTADTRSSRLADRHQVRRRLATILDAVITQLDLEIQDEDPMYPGGWLGPGELRRDLRKLGADNDVIMEALRLLASPFVGAIEESKGRYRLAGSRVLAVERIRALAKQIEAPIAGLEG</sequence>
<reference evidence="1 2" key="1">
    <citation type="submission" date="2019-03" db="EMBL/GenBank/DDBJ databases">
        <title>Genomic Encyclopedia of Type Strains, Phase IV (KMG-IV): sequencing the most valuable type-strain genomes for metagenomic binning, comparative biology and taxonomic classification.</title>
        <authorList>
            <person name="Goeker M."/>
        </authorList>
    </citation>
    <scope>NUCLEOTIDE SEQUENCE [LARGE SCALE GENOMIC DNA]</scope>
    <source>
        <strain evidence="1 2">DSM 44496</strain>
    </source>
</reference>
<accession>A0A4R6NYT1</accession>
<protein>
    <recommendedName>
        <fullName evidence="3">Restriction endonuclease</fullName>
    </recommendedName>
</protein>